<proteinExistence type="predicted"/>
<keyword evidence="3" id="KW-1185">Reference proteome</keyword>
<dbReference type="EMBL" id="JAGINX010000001">
    <property type="protein sequence ID" value="MBP2317224.1"/>
    <property type="molecule type" value="Genomic_DNA"/>
</dbReference>
<organism evidence="2 3">
    <name type="scientific">Nesterenkonia lacusekhoensis</name>
    <dbReference type="NCBI Taxonomy" id="150832"/>
    <lineage>
        <taxon>Bacteria</taxon>
        <taxon>Bacillati</taxon>
        <taxon>Actinomycetota</taxon>
        <taxon>Actinomycetes</taxon>
        <taxon>Micrococcales</taxon>
        <taxon>Micrococcaceae</taxon>
        <taxon>Nesterenkonia</taxon>
    </lineage>
</organism>
<evidence type="ECO:0000256" key="1">
    <source>
        <dbReference type="SAM" id="MobiDB-lite"/>
    </source>
</evidence>
<reference evidence="2 3" key="1">
    <citation type="submission" date="2021-03" db="EMBL/GenBank/DDBJ databases">
        <title>Sequencing the genomes of 1000 actinobacteria strains.</title>
        <authorList>
            <person name="Klenk H.-P."/>
        </authorList>
    </citation>
    <scope>NUCLEOTIDE SEQUENCE [LARGE SCALE GENOMIC DNA]</scope>
    <source>
        <strain evidence="2 3">DSM 12544</strain>
    </source>
</reference>
<dbReference type="RefSeq" id="WP_210047424.1">
    <property type="nucleotide sequence ID" value="NZ_JAGINX010000001.1"/>
</dbReference>
<gene>
    <name evidence="2" type="ORF">JOF45_000243</name>
</gene>
<accession>A0ABS4SYE5</accession>
<evidence type="ECO:0000313" key="3">
    <source>
        <dbReference type="Proteomes" id="UP001519331"/>
    </source>
</evidence>
<feature type="region of interest" description="Disordered" evidence="1">
    <location>
        <begin position="1"/>
        <end position="72"/>
    </location>
</feature>
<comment type="caution">
    <text evidence="2">The sequence shown here is derived from an EMBL/GenBank/DDBJ whole genome shotgun (WGS) entry which is preliminary data.</text>
</comment>
<protein>
    <submittedName>
        <fullName evidence="2">Uncharacterized protein</fullName>
    </submittedName>
</protein>
<sequence>MRRSRPNDNGVNSDNLGGDAYELGTGEQYSVGEVILHQPGEDFTVSADFTPRDDQGERDGDPVEGELTGTME</sequence>
<feature type="compositionally biased region" description="Basic and acidic residues" evidence="1">
    <location>
        <begin position="50"/>
        <end position="61"/>
    </location>
</feature>
<evidence type="ECO:0000313" key="2">
    <source>
        <dbReference type="EMBL" id="MBP2317224.1"/>
    </source>
</evidence>
<dbReference type="Proteomes" id="UP001519331">
    <property type="component" value="Unassembled WGS sequence"/>
</dbReference>
<name>A0ABS4SYE5_9MICC</name>